<dbReference type="Gene3D" id="3.40.50.300">
    <property type="entry name" value="P-loop containing nucleotide triphosphate hydrolases"/>
    <property type="match status" value="3"/>
</dbReference>
<evidence type="ECO:0000256" key="5">
    <source>
        <dbReference type="ARBA" id="ARBA00023235"/>
    </source>
</evidence>
<dbReference type="EC" id="5.6.2.4" evidence="7"/>
<feature type="domain" description="UvrD-like helicase ATP-binding" evidence="10">
    <location>
        <begin position="227"/>
        <end position="629"/>
    </location>
</feature>
<evidence type="ECO:0000256" key="7">
    <source>
        <dbReference type="ARBA" id="ARBA00034808"/>
    </source>
</evidence>
<dbReference type="AlphaFoldDB" id="A0A6N7XXZ2"/>
<sequence>MGFIFFYILYRISVPSFHRLTAYFKFIILYWRCLMQAKNHPEFNMEDKYLKDTCELIDSEIIYLADEVEKADEELLKLKRSVGGNYSDDVIVKNTIYEANKRKLNQLRSVDDKPYFGRIDFKELGKDEHETFYVGKTSLTKKDTNKMLIIDWRTPMASLYYSGEIGEVMYKAPEGLIIGDLELKRQYEIQKKELINIFDKGLTPMDEYLQTALWEKKDNRLKDIVNTIQGEQNDIIRADKEKALIVQGVAGSGKTTIVLHRIAYLMYTYQDIFDAEKLLIVVPNNLFLNYISDVLPDLGVEEIKQSTFEDIVMSLLGEEYKLTDTETKFYQLLDYKGLSEEYRRNLQLTSYFKGSMTLKNIIDKYVVDLTLDLVPQIDLKINDITIYSYNEVLKMYEKDYKYLPVVPRSKRIQKYMEANISEKVKVIQDKVTKKCDRKIQEMKDSVDDIETIRGKIRRIYNKRDRINQELEGSMYKAVKEYFNQWKNLDILTLYQNLLSDSQKLEKYSNGEVDKDILDFISNYSKKIFDNGMLEREDLAALSYLDLKLEGLSLKSKYNHIIVDEAQDYSELQMYILRQLSSNDSFTIVGDISQGIHSYKGIGDWKELMENVFKSCDKELLKLKKCYRSTMEIMNFANEVIKKWKKEEITLAEPVLRSGDKPFILRKNNDQEIIKDISSRLKELKKEGHKSIAIICKTTEESTKVYEILKDTLIDDIHLITDKDVFYNGGVVVIPAYLSKGLEFDVVMVFNCSNDNYIDNELHIKLLYVSITRPLHKLFIYYKDKPSVLLDINSEYFNIL</sequence>
<dbReference type="InterPro" id="IPR000212">
    <property type="entry name" value="DNA_helicase_UvrD/REP"/>
</dbReference>
<dbReference type="PANTHER" id="PTHR11070">
    <property type="entry name" value="UVRD / RECB / PCRA DNA HELICASE FAMILY MEMBER"/>
    <property type="match status" value="1"/>
</dbReference>
<keyword evidence="4 9" id="KW-0067">ATP-binding</keyword>
<evidence type="ECO:0000256" key="8">
    <source>
        <dbReference type="ARBA" id="ARBA00048988"/>
    </source>
</evidence>
<dbReference type="GO" id="GO:0003677">
    <property type="term" value="F:DNA binding"/>
    <property type="evidence" value="ECO:0007669"/>
    <property type="project" value="InterPro"/>
</dbReference>
<dbReference type="SUPFAM" id="SSF52540">
    <property type="entry name" value="P-loop containing nucleoside triphosphate hydrolases"/>
    <property type="match status" value="1"/>
</dbReference>
<keyword evidence="1 9" id="KW-0547">Nucleotide-binding</keyword>
<keyword evidence="5" id="KW-0413">Isomerase</keyword>
<keyword evidence="2 9" id="KW-0378">Hydrolase</keyword>
<keyword evidence="3 9" id="KW-0347">Helicase</keyword>
<feature type="binding site" evidence="9">
    <location>
        <begin position="248"/>
        <end position="255"/>
    </location>
    <ligand>
        <name>ATP</name>
        <dbReference type="ChEBI" id="CHEBI:30616"/>
    </ligand>
</feature>
<organism evidence="11 12">
    <name type="scientific">Tissierella pigra</name>
    <dbReference type="NCBI Taxonomy" id="2607614"/>
    <lineage>
        <taxon>Bacteria</taxon>
        <taxon>Bacillati</taxon>
        <taxon>Bacillota</taxon>
        <taxon>Tissierellia</taxon>
        <taxon>Tissierellales</taxon>
        <taxon>Tissierellaceae</taxon>
        <taxon>Tissierella</taxon>
    </lineage>
</organism>
<dbReference type="InterPro" id="IPR027417">
    <property type="entry name" value="P-loop_NTPase"/>
</dbReference>
<dbReference type="GO" id="GO:0005829">
    <property type="term" value="C:cytosol"/>
    <property type="evidence" value="ECO:0007669"/>
    <property type="project" value="TreeGrafter"/>
</dbReference>
<dbReference type="EMBL" id="VUNQ01000006">
    <property type="protein sequence ID" value="MSU00650.1"/>
    <property type="molecule type" value="Genomic_DNA"/>
</dbReference>
<gene>
    <name evidence="11" type="ORF">FYJ83_04100</name>
</gene>
<dbReference type="GO" id="GO:0043138">
    <property type="term" value="F:3'-5' DNA helicase activity"/>
    <property type="evidence" value="ECO:0007669"/>
    <property type="project" value="UniProtKB-EC"/>
</dbReference>
<dbReference type="InterPro" id="IPR048228">
    <property type="entry name" value="HelD_bacillota"/>
</dbReference>
<dbReference type="GO" id="GO:0000725">
    <property type="term" value="P:recombinational repair"/>
    <property type="evidence" value="ECO:0007669"/>
    <property type="project" value="TreeGrafter"/>
</dbReference>
<evidence type="ECO:0000256" key="9">
    <source>
        <dbReference type="PROSITE-ProRule" id="PRU00560"/>
    </source>
</evidence>
<evidence type="ECO:0000313" key="11">
    <source>
        <dbReference type="EMBL" id="MSU00650.1"/>
    </source>
</evidence>
<evidence type="ECO:0000256" key="4">
    <source>
        <dbReference type="ARBA" id="ARBA00022840"/>
    </source>
</evidence>
<comment type="catalytic activity">
    <reaction evidence="6">
        <text>Couples ATP hydrolysis with the unwinding of duplex DNA by translocating in the 3'-5' direction.</text>
        <dbReference type="EC" id="5.6.2.4"/>
    </reaction>
</comment>
<dbReference type="InterPro" id="IPR027785">
    <property type="entry name" value="UvrD-like_helicase_C"/>
</dbReference>
<dbReference type="PANTHER" id="PTHR11070:SF17">
    <property type="entry name" value="DNA HELICASE IV"/>
    <property type="match status" value="1"/>
</dbReference>
<dbReference type="PROSITE" id="PS51198">
    <property type="entry name" value="UVRD_HELICASE_ATP_BIND"/>
    <property type="match status" value="1"/>
</dbReference>
<evidence type="ECO:0000256" key="6">
    <source>
        <dbReference type="ARBA" id="ARBA00034617"/>
    </source>
</evidence>
<protein>
    <recommendedName>
        <fullName evidence="7">DNA 3'-5' helicase</fullName>
        <ecNumber evidence="7">5.6.2.4</ecNumber>
    </recommendedName>
</protein>
<evidence type="ECO:0000256" key="3">
    <source>
        <dbReference type="ARBA" id="ARBA00022806"/>
    </source>
</evidence>
<evidence type="ECO:0000256" key="1">
    <source>
        <dbReference type="ARBA" id="ARBA00022741"/>
    </source>
</evidence>
<reference evidence="11 12" key="1">
    <citation type="submission" date="2019-09" db="EMBL/GenBank/DDBJ databases">
        <title>In-depth cultivation of the pig gut microbiome towards novel bacterial diversity and tailored functional studies.</title>
        <authorList>
            <person name="Wylensek D."/>
            <person name="Hitch T.C.A."/>
            <person name="Clavel T."/>
        </authorList>
    </citation>
    <scope>NUCLEOTIDE SEQUENCE [LARGE SCALE GENOMIC DNA]</scope>
    <source>
        <strain evidence="11 12">WCA3-693-APC-4?</strain>
    </source>
</reference>
<dbReference type="GO" id="GO:0016787">
    <property type="term" value="F:hydrolase activity"/>
    <property type="evidence" value="ECO:0007669"/>
    <property type="project" value="UniProtKB-UniRule"/>
</dbReference>
<evidence type="ECO:0000256" key="2">
    <source>
        <dbReference type="ARBA" id="ARBA00022801"/>
    </source>
</evidence>
<dbReference type="InterPro" id="IPR014016">
    <property type="entry name" value="UvrD-like_ATP-bd"/>
</dbReference>
<evidence type="ECO:0000313" key="12">
    <source>
        <dbReference type="Proteomes" id="UP000469523"/>
    </source>
</evidence>
<dbReference type="Pfam" id="PF13538">
    <property type="entry name" value="UvrD_C_2"/>
    <property type="match status" value="1"/>
</dbReference>
<comment type="caution">
    <text evidence="11">The sequence shown here is derived from an EMBL/GenBank/DDBJ whole genome shotgun (WGS) entry which is preliminary data.</text>
</comment>
<dbReference type="InterPro" id="IPR014017">
    <property type="entry name" value="DNA_helicase_UvrD-like_C"/>
</dbReference>
<keyword evidence="12" id="KW-1185">Reference proteome</keyword>
<evidence type="ECO:0000259" key="10">
    <source>
        <dbReference type="PROSITE" id="PS51198"/>
    </source>
</evidence>
<dbReference type="Pfam" id="PF00580">
    <property type="entry name" value="UvrD-helicase"/>
    <property type="match status" value="1"/>
</dbReference>
<dbReference type="NCBIfam" id="NF041464">
    <property type="entry name" value="HelD_BACSU"/>
    <property type="match status" value="1"/>
</dbReference>
<dbReference type="GO" id="GO:0005524">
    <property type="term" value="F:ATP binding"/>
    <property type="evidence" value="ECO:0007669"/>
    <property type="project" value="UniProtKB-UniRule"/>
</dbReference>
<name>A0A6N7XXZ2_9FIRM</name>
<comment type="catalytic activity">
    <reaction evidence="8">
        <text>ATP + H2O = ADP + phosphate + H(+)</text>
        <dbReference type="Rhea" id="RHEA:13065"/>
        <dbReference type="ChEBI" id="CHEBI:15377"/>
        <dbReference type="ChEBI" id="CHEBI:15378"/>
        <dbReference type="ChEBI" id="CHEBI:30616"/>
        <dbReference type="ChEBI" id="CHEBI:43474"/>
        <dbReference type="ChEBI" id="CHEBI:456216"/>
        <dbReference type="EC" id="5.6.2.4"/>
    </reaction>
</comment>
<accession>A0A6N7XXZ2</accession>
<dbReference type="Proteomes" id="UP000469523">
    <property type="component" value="Unassembled WGS sequence"/>
</dbReference>
<proteinExistence type="predicted"/>
<dbReference type="Pfam" id="PF13361">
    <property type="entry name" value="UvrD_C"/>
    <property type="match status" value="1"/>
</dbReference>